<name>A0A9P0FTZ7_CHRIL</name>
<dbReference type="EMBL" id="LR824026">
    <property type="protein sequence ID" value="CAH0597060.1"/>
    <property type="molecule type" value="Genomic_DNA"/>
</dbReference>
<dbReference type="Proteomes" id="UP001154114">
    <property type="component" value="Chromosome 23"/>
</dbReference>
<protein>
    <submittedName>
        <fullName evidence="3">Uncharacterized protein</fullName>
    </submittedName>
</protein>
<feature type="compositionally biased region" description="Polar residues" evidence="1">
    <location>
        <begin position="59"/>
        <end position="68"/>
    </location>
</feature>
<accession>A0A9P0FTZ7</accession>
<feature type="chain" id="PRO_5040397516" evidence="2">
    <location>
        <begin position="17"/>
        <end position="152"/>
    </location>
</feature>
<feature type="signal peptide" evidence="2">
    <location>
        <begin position="1"/>
        <end position="16"/>
    </location>
</feature>
<evidence type="ECO:0000313" key="4">
    <source>
        <dbReference type="Proteomes" id="UP001154114"/>
    </source>
</evidence>
<reference evidence="3" key="1">
    <citation type="submission" date="2021-12" db="EMBL/GenBank/DDBJ databases">
        <authorList>
            <person name="King R."/>
        </authorList>
    </citation>
    <scope>NUCLEOTIDE SEQUENCE</scope>
</reference>
<dbReference type="AlphaFoldDB" id="A0A9P0FTZ7"/>
<organism evidence="3 4">
    <name type="scientific">Chrysodeixis includens</name>
    <name type="common">Soybean looper</name>
    <name type="synonym">Pseudoplusia includens</name>
    <dbReference type="NCBI Taxonomy" id="689277"/>
    <lineage>
        <taxon>Eukaryota</taxon>
        <taxon>Metazoa</taxon>
        <taxon>Ecdysozoa</taxon>
        <taxon>Arthropoda</taxon>
        <taxon>Hexapoda</taxon>
        <taxon>Insecta</taxon>
        <taxon>Pterygota</taxon>
        <taxon>Neoptera</taxon>
        <taxon>Endopterygota</taxon>
        <taxon>Lepidoptera</taxon>
        <taxon>Glossata</taxon>
        <taxon>Ditrysia</taxon>
        <taxon>Noctuoidea</taxon>
        <taxon>Noctuidae</taxon>
        <taxon>Plusiinae</taxon>
        <taxon>Chrysodeixis</taxon>
    </lineage>
</organism>
<evidence type="ECO:0000256" key="1">
    <source>
        <dbReference type="SAM" id="MobiDB-lite"/>
    </source>
</evidence>
<keyword evidence="2" id="KW-0732">Signal</keyword>
<dbReference type="OrthoDB" id="7421120at2759"/>
<gene>
    <name evidence="3" type="ORF">CINC_LOCUS7534</name>
</gene>
<evidence type="ECO:0000313" key="3">
    <source>
        <dbReference type="EMBL" id="CAH0597060.1"/>
    </source>
</evidence>
<evidence type="ECO:0000256" key="2">
    <source>
        <dbReference type="SAM" id="SignalP"/>
    </source>
</evidence>
<feature type="region of interest" description="Disordered" evidence="1">
    <location>
        <begin position="20"/>
        <end position="73"/>
    </location>
</feature>
<keyword evidence="4" id="KW-1185">Reference proteome</keyword>
<proteinExistence type="predicted"/>
<sequence>MEALFIFLMLVAAVASRNVPKEPTPDFVPSKELLDSIFNPPASQPTESPLEVPPETDVSVPSETNDSNDTGKDTIVEVNLKIRIETERDKDEVSVQEDIKLNGNATKAGEGKAKPKNGLPKVTTRFVDRVAFGADACAAGTYRVGGRCSQED</sequence>